<organism evidence="1 2">
    <name type="scientific">Vibrio ishigakensis</name>
    <dbReference type="NCBI Taxonomy" id="1481914"/>
    <lineage>
        <taxon>Bacteria</taxon>
        <taxon>Pseudomonadati</taxon>
        <taxon>Pseudomonadota</taxon>
        <taxon>Gammaproteobacteria</taxon>
        <taxon>Vibrionales</taxon>
        <taxon>Vibrionaceae</taxon>
        <taxon>Vibrio</taxon>
    </lineage>
</organism>
<accession>A0A0B8NXA0</accession>
<keyword evidence="2" id="KW-1185">Reference proteome</keyword>
<sequence length="92" mass="10220">MKKFLLATLVASALVGCDSDGDTTTIVQPADPIVSTISVDCPEVGYVGEPVQCLVESTELAQQYIWRVYPKGERGEDFVYRQVRTKIHLYLP</sequence>
<protein>
    <submittedName>
        <fullName evidence="1">Uncharacterized protein</fullName>
    </submittedName>
</protein>
<dbReference type="EMBL" id="BBRZ01000093">
    <property type="protein sequence ID" value="GAM58576.1"/>
    <property type="molecule type" value="Genomic_DNA"/>
</dbReference>
<evidence type="ECO:0000313" key="2">
    <source>
        <dbReference type="Proteomes" id="UP000031671"/>
    </source>
</evidence>
<proteinExistence type="predicted"/>
<gene>
    <name evidence="1" type="ORF">JCM19231_4248</name>
</gene>
<reference evidence="1 2" key="1">
    <citation type="submission" date="2015-01" db="EMBL/GenBank/DDBJ databases">
        <title>Vibrio sp. C1 JCM 19231 whole genome shotgun sequence.</title>
        <authorList>
            <person name="Sawabe T."/>
            <person name="Meirelles P."/>
            <person name="Feng G."/>
            <person name="Sayaka M."/>
            <person name="Hattori M."/>
            <person name="Ohkuma M."/>
        </authorList>
    </citation>
    <scope>NUCLEOTIDE SEQUENCE [LARGE SCALE GENOMIC DNA]</scope>
    <source>
        <strain evidence="2">JCM 19231</strain>
    </source>
</reference>
<comment type="caution">
    <text evidence="1">The sequence shown here is derived from an EMBL/GenBank/DDBJ whole genome shotgun (WGS) entry which is preliminary data.</text>
</comment>
<name>A0A0B8NXA0_9VIBR</name>
<dbReference type="AlphaFoldDB" id="A0A0B8NXA0"/>
<dbReference type="Proteomes" id="UP000031671">
    <property type="component" value="Unassembled WGS sequence"/>
</dbReference>
<evidence type="ECO:0000313" key="1">
    <source>
        <dbReference type="EMBL" id="GAM58576.1"/>
    </source>
</evidence>
<reference evidence="1 2" key="2">
    <citation type="submission" date="2015-01" db="EMBL/GenBank/DDBJ databases">
        <authorList>
            <consortium name="NBRP consortium"/>
            <person name="Sawabe T."/>
            <person name="Meirelles P."/>
            <person name="Feng G."/>
            <person name="Sayaka M."/>
            <person name="Hattori M."/>
            <person name="Ohkuma M."/>
        </authorList>
    </citation>
    <scope>NUCLEOTIDE SEQUENCE [LARGE SCALE GENOMIC DNA]</scope>
    <source>
        <strain evidence="2">JCM 19231</strain>
    </source>
</reference>
<dbReference type="PROSITE" id="PS51257">
    <property type="entry name" value="PROKAR_LIPOPROTEIN"/>
    <property type="match status" value="1"/>
</dbReference>